<accession>A0A2S2QQS5</accession>
<evidence type="ECO:0000259" key="1">
    <source>
        <dbReference type="PROSITE" id="PS51029"/>
    </source>
</evidence>
<reference evidence="2" key="1">
    <citation type="submission" date="2018-04" db="EMBL/GenBank/DDBJ databases">
        <title>Transcriptome assembly of Sipha flava.</title>
        <authorList>
            <person name="Scully E.D."/>
            <person name="Geib S.M."/>
            <person name="Palmer N.A."/>
            <person name="Koch K."/>
            <person name="Bradshaw J."/>
            <person name="Heng-Moss T."/>
            <person name="Sarath G."/>
        </authorList>
    </citation>
    <scope>NUCLEOTIDE SEQUENCE</scope>
</reference>
<sequence length="121" mass="13805">MANLIKFGSTEVFKFIEIYRSHECLWDTSNQNYKNRDMRNAALSSFAEELGIDGFGPKEITTKIKNIRSQYLQEKKKIRASTGTGSSTEDVYHPKLQWFNLLDSFLVASAEPRTTCSNLVS</sequence>
<dbReference type="PANTHER" id="PTHR21505:SF12">
    <property type="entry name" value="MADF DOMAIN-CONTAINING PROTEIN-RELATED"/>
    <property type="match status" value="1"/>
</dbReference>
<dbReference type="EMBL" id="GGMS01010875">
    <property type="protein sequence ID" value="MBY80078.1"/>
    <property type="molecule type" value="Transcribed_RNA"/>
</dbReference>
<dbReference type="SMART" id="SM00595">
    <property type="entry name" value="MADF"/>
    <property type="match status" value="1"/>
</dbReference>
<organism evidence="2">
    <name type="scientific">Sipha flava</name>
    <name type="common">yellow sugarcane aphid</name>
    <dbReference type="NCBI Taxonomy" id="143950"/>
    <lineage>
        <taxon>Eukaryota</taxon>
        <taxon>Metazoa</taxon>
        <taxon>Ecdysozoa</taxon>
        <taxon>Arthropoda</taxon>
        <taxon>Hexapoda</taxon>
        <taxon>Insecta</taxon>
        <taxon>Pterygota</taxon>
        <taxon>Neoptera</taxon>
        <taxon>Paraneoptera</taxon>
        <taxon>Hemiptera</taxon>
        <taxon>Sternorrhyncha</taxon>
        <taxon>Aphidomorpha</taxon>
        <taxon>Aphidoidea</taxon>
        <taxon>Aphididae</taxon>
        <taxon>Sipha</taxon>
    </lineage>
</organism>
<dbReference type="InterPro" id="IPR006578">
    <property type="entry name" value="MADF-dom"/>
</dbReference>
<proteinExistence type="predicted"/>
<dbReference type="Pfam" id="PF10545">
    <property type="entry name" value="MADF_DNA_bdg"/>
    <property type="match status" value="1"/>
</dbReference>
<name>A0A2S2QQS5_9HEMI</name>
<protein>
    <recommendedName>
        <fullName evidence="1">MADF domain-containing protein</fullName>
    </recommendedName>
</protein>
<gene>
    <name evidence="2" type="ORF">g.92702</name>
</gene>
<dbReference type="PANTHER" id="PTHR21505">
    <property type="entry name" value="MADF DOMAIN-CONTAINING PROTEIN-RELATED"/>
    <property type="match status" value="1"/>
</dbReference>
<evidence type="ECO:0000313" key="2">
    <source>
        <dbReference type="EMBL" id="MBY80078.1"/>
    </source>
</evidence>
<dbReference type="PROSITE" id="PS51029">
    <property type="entry name" value="MADF"/>
    <property type="match status" value="1"/>
</dbReference>
<feature type="domain" description="MADF" evidence="1">
    <location>
        <begin position="14"/>
        <end position="104"/>
    </location>
</feature>
<dbReference type="AlphaFoldDB" id="A0A2S2QQS5"/>
<dbReference type="OrthoDB" id="5575062at2759"/>